<gene>
    <name evidence="1" type="ORF">SINV_80500</name>
</gene>
<reference evidence="1" key="1">
    <citation type="journal article" date="2011" name="Proc. Natl. Acad. Sci. U.S.A.">
        <title>The genome of the fire ant Solenopsis invicta.</title>
        <authorList>
            <person name="Wurm Y."/>
            <person name="Wang J."/>
            <person name="Riba-Grognuz O."/>
            <person name="Corona M."/>
            <person name="Nygaard S."/>
            <person name="Hunt B.G."/>
            <person name="Ingram K.K."/>
            <person name="Falquet L."/>
            <person name="Nipitwattanaphon M."/>
            <person name="Gotzek D."/>
            <person name="Dijkstra M.B."/>
            <person name="Oettler J."/>
            <person name="Comtesse F."/>
            <person name="Shih C.J."/>
            <person name="Wu W.J."/>
            <person name="Yang C.C."/>
            <person name="Thomas J."/>
            <person name="Beaudoing E."/>
            <person name="Pradervand S."/>
            <person name="Flegel V."/>
            <person name="Cook E.D."/>
            <person name="Fabbretti R."/>
            <person name="Stockinger H."/>
            <person name="Long L."/>
            <person name="Farmerie W.G."/>
            <person name="Oakey J."/>
            <person name="Boomsma J.J."/>
            <person name="Pamilo P."/>
            <person name="Yi S.V."/>
            <person name="Heinze J."/>
            <person name="Goodisman M.A."/>
            <person name="Farinelli L."/>
            <person name="Harshman K."/>
            <person name="Hulo N."/>
            <person name="Cerutti L."/>
            <person name="Xenarios I."/>
            <person name="Shoemaker D."/>
            <person name="Keller L."/>
        </authorList>
    </citation>
    <scope>NUCLEOTIDE SEQUENCE [LARGE SCALE GENOMIC DNA]</scope>
</reference>
<sequence>MIASSCSGHKASTYDRYTNPIVWLSINCSNKNKETEVIINIHVQKEQYNSTTFANVVYRKKDKETEANLRNDCREKGNKENKITQQENSWTLRIQREREEGERRRQEYVNYYKQFNTKVTESKKEKRGLALRRVNNNEIRKDQHLINKNSSNKVSEADKDWSPGFDWSLQIARDKCLISQDFRRDFMKLLRKHSSNLSFEGDELDMEHSQIETNRRDLIKRKISWTRYQERLANAKRARWPGSTTRLEASDVRPTATGLYPFAAGRVRPRASGTRFSTLREEILQCYLEFSPFLLGAHLRAGRAEELQPAPVEGPLTYLEASVPSAGEMSSITKSGKDEDLVLPIPPPERAPVGVTLFPPSFFVVVLITDWIPHPVTATPTGVSPTPPQYVPNIQSLQLNLERAQFLGIRTALEYRNSTPNNVIIAESKVVLLRERALTLAKAFVVKFINMVRARLELV</sequence>
<name>E9J6F3_SOLIN</name>
<dbReference type="AlphaFoldDB" id="E9J6F3"/>
<protein>
    <submittedName>
        <fullName evidence="1">Uncharacterized protein</fullName>
    </submittedName>
</protein>
<feature type="non-terminal residue" evidence="1">
    <location>
        <position position="459"/>
    </location>
</feature>
<dbReference type="EMBL" id="GL768246">
    <property type="protein sequence ID" value="EFZ11608.1"/>
    <property type="molecule type" value="Genomic_DNA"/>
</dbReference>
<organism>
    <name type="scientific">Solenopsis invicta</name>
    <name type="common">Red imported fire ant</name>
    <name type="synonym">Solenopsis wagneri</name>
    <dbReference type="NCBI Taxonomy" id="13686"/>
    <lineage>
        <taxon>Eukaryota</taxon>
        <taxon>Metazoa</taxon>
        <taxon>Ecdysozoa</taxon>
        <taxon>Arthropoda</taxon>
        <taxon>Hexapoda</taxon>
        <taxon>Insecta</taxon>
        <taxon>Pterygota</taxon>
        <taxon>Neoptera</taxon>
        <taxon>Endopterygota</taxon>
        <taxon>Hymenoptera</taxon>
        <taxon>Apocrita</taxon>
        <taxon>Aculeata</taxon>
        <taxon>Formicoidea</taxon>
        <taxon>Formicidae</taxon>
        <taxon>Myrmicinae</taxon>
        <taxon>Solenopsis</taxon>
    </lineage>
</organism>
<proteinExistence type="predicted"/>
<dbReference type="HOGENOM" id="CLU_596310_0_0_1"/>
<evidence type="ECO:0000313" key="1">
    <source>
        <dbReference type="EMBL" id="EFZ11608.1"/>
    </source>
</evidence>
<accession>E9J6F3</accession>